<evidence type="ECO:0000313" key="4">
    <source>
        <dbReference type="Proteomes" id="UP000644610"/>
    </source>
</evidence>
<evidence type="ECO:0000256" key="1">
    <source>
        <dbReference type="SAM" id="MobiDB-lite"/>
    </source>
</evidence>
<keyword evidence="4" id="KW-1185">Reference proteome</keyword>
<feature type="compositionally biased region" description="Low complexity" evidence="1">
    <location>
        <begin position="278"/>
        <end position="287"/>
    </location>
</feature>
<evidence type="ECO:0000313" key="3">
    <source>
        <dbReference type="EMBL" id="GII43682.1"/>
    </source>
</evidence>
<organism evidence="3 4">
    <name type="scientific">Planotetraspora silvatica</name>
    <dbReference type="NCBI Taxonomy" id="234614"/>
    <lineage>
        <taxon>Bacteria</taxon>
        <taxon>Bacillati</taxon>
        <taxon>Actinomycetota</taxon>
        <taxon>Actinomycetes</taxon>
        <taxon>Streptosporangiales</taxon>
        <taxon>Streptosporangiaceae</taxon>
        <taxon>Planotetraspora</taxon>
    </lineage>
</organism>
<feature type="transmembrane region" description="Helical" evidence="2">
    <location>
        <begin position="201"/>
        <end position="218"/>
    </location>
</feature>
<dbReference type="RefSeq" id="WP_203970647.1">
    <property type="nucleotide sequence ID" value="NZ_BAAAKY010000005.1"/>
</dbReference>
<keyword evidence="2" id="KW-1133">Transmembrane helix</keyword>
<dbReference type="EMBL" id="BOOQ01000002">
    <property type="protein sequence ID" value="GII43682.1"/>
    <property type="molecule type" value="Genomic_DNA"/>
</dbReference>
<sequence>MDWSLRACGRRGHVTFAPDDPALRGRLRADTAMGEAWRCLRCGDFVVGEVHGAGPAGAAPIVLRGRALRDATILRLIAVFRWVKGVLVLAAAYGVWRFRADHDAVNRAFKANLPLLQPIADRLGWNLDQSGAVHTVRTALAATTTTLTWIMLALIVLGTLWMIEGLGLWLLKRWGEYFSVIATSAFIPVEIHEIAEKVTGTRVVILLINIAVVLYIALSKRLFGLRGGRPAHEAERREASILEVEAAAVQRTAYARPPEGDAKAVTPRGPAATPPTAAPRGRAATPPTAAPPAPGGQTPPPPVDGDGAGPLSGRRPPRSSRHRRRH</sequence>
<feature type="compositionally biased region" description="Pro residues" evidence="1">
    <location>
        <begin position="288"/>
        <end position="303"/>
    </location>
</feature>
<name>A0A8J3UF13_9ACTN</name>
<gene>
    <name evidence="3" type="ORF">Psi02_01060</name>
</gene>
<dbReference type="AlphaFoldDB" id="A0A8J3UF13"/>
<feature type="compositionally biased region" description="Basic residues" evidence="1">
    <location>
        <begin position="315"/>
        <end position="326"/>
    </location>
</feature>
<proteinExistence type="predicted"/>
<keyword evidence="2" id="KW-0472">Membrane</keyword>
<keyword evidence="2" id="KW-0812">Transmembrane</keyword>
<reference evidence="3" key="1">
    <citation type="submission" date="2021-01" db="EMBL/GenBank/DDBJ databases">
        <title>Whole genome shotgun sequence of Planotetraspora silvatica NBRC 100141.</title>
        <authorList>
            <person name="Komaki H."/>
            <person name="Tamura T."/>
        </authorList>
    </citation>
    <scope>NUCLEOTIDE SEQUENCE</scope>
    <source>
        <strain evidence="3">NBRC 100141</strain>
    </source>
</reference>
<accession>A0A8J3UF13</accession>
<feature type="transmembrane region" description="Helical" evidence="2">
    <location>
        <begin position="147"/>
        <end position="170"/>
    </location>
</feature>
<comment type="caution">
    <text evidence="3">The sequence shown here is derived from an EMBL/GenBank/DDBJ whole genome shotgun (WGS) entry which is preliminary data.</text>
</comment>
<evidence type="ECO:0000256" key="2">
    <source>
        <dbReference type="SAM" id="Phobius"/>
    </source>
</evidence>
<evidence type="ECO:0008006" key="5">
    <source>
        <dbReference type="Google" id="ProtNLM"/>
    </source>
</evidence>
<protein>
    <recommendedName>
        <fullName evidence="5">DUF2127 domain-containing protein</fullName>
    </recommendedName>
</protein>
<dbReference type="Pfam" id="PF09900">
    <property type="entry name" value="DUF2127"/>
    <property type="match status" value="1"/>
</dbReference>
<dbReference type="InterPro" id="IPR021125">
    <property type="entry name" value="DUF2127"/>
</dbReference>
<feature type="region of interest" description="Disordered" evidence="1">
    <location>
        <begin position="252"/>
        <end position="326"/>
    </location>
</feature>
<dbReference type="Proteomes" id="UP000644610">
    <property type="component" value="Unassembled WGS sequence"/>
</dbReference>
<feature type="transmembrane region" description="Helical" evidence="2">
    <location>
        <begin position="73"/>
        <end position="96"/>
    </location>
</feature>